<evidence type="ECO:0000313" key="3">
    <source>
        <dbReference type="Proteomes" id="UP001189429"/>
    </source>
</evidence>
<dbReference type="EMBL" id="CAUYUJ010000504">
    <property type="protein sequence ID" value="CAK0790953.1"/>
    <property type="molecule type" value="Genomic_DNA"/>
</dbReference>
<accession>A0ABN9PDJ2</accession>
<keyword evidence="3" id="KW-1185">Reference proteome</keyword>
<evidence type="ECO:0000256" key="1">
    <source>
        <dbReference type="SAM" id="MobiDB-lite"/>
    </source>
</evidence>
<gene>
    <name evidence="2" type="ORF">PCOR1329_LOCUS2045</name>
</gene>
<organism evidence="2 3">
    <name type="scientific">Prorocentrum cordatum</name>
    <dbReference type="NCBI Taxonomy" id="2364126"/>
    <lineage>
        <taxon>Eukaryota</taxon>
        <taxon>Sar</taxon>
        <taxon>Alveolata</taxon>
        <taxon>Dinophyceae</taxon>
        <taxon>Prorocentrales</taxon>
        <taxon>Prorocentraceae</taxon>
        <taxon>Prorocentrum</taxon>
    </lineage>
</organism>
<dbReference type="Proteomes" id="UP001189429">
    <property type="component" value="Unassembled WGS sequence"/>
</dbReference>
<evidence type="ECO:0000313" key="2">
    <source>
        <dbReference type="EMBL" id="CAK0790953.1"/>
    </source>
</evidence>
<comment type="caution">
    <text evidence="2">The sequence shown here is derived from an EMBL/GenBank/DDBJ whole genome shotgun (WGS) entry which is preliminary data.</text>
</comment>
<feature type="region of interest" description="Disordered" evidence="1">
    <location>
        <begin position="294"/>
        <end position="335"/>
    </location>
</feature>
<reference evidence="2" key="1">
    <citation type="submission" date="2023-10" db="EMBL/GenBank/DDBJ databases">
        <authorList>
            <person name="Chen Y."/>
            <person name="Shah S."/>
            <person name="Dougan E. K."/>
            <person name="Thang M."/>
            <person name="Chan C."/>
        </authorList>
    </citation>
    <scope>NUCLEOTIDE SEQUENCE [LARGE SCALE GENOMIC DNA]</scope>
</reference>
<proteinExistence type="predicted"/>
<name>A0ABN9PDJ2_9DINO</name>
<protein>
    <submittedName>
        <fullName evidence="2">Uncharacterized protein</fullName>
    </submittedName>
</protein>
<sequence length="335" mass="36151">MLKPVQRCLCAGRRGRRCRSDPLLDRTTSSVLCSHALASLWRPARLLKICGCRALANNADHYQKVEPLLSMGAFDAESLYDATRRLPWRCGISCRAYTWLLAFATGGQPRDLRWAAVCWLRDVVVPQLKQGLVALLWRAAAEAAEALEPPRRGGRAELAARNAAVERGCASRLRLPDVLRTLVLRDVCVASACDRGGPLFHSAGSCWTERRGAWRCWCGASRRTSGPCGAFTRSCRGARSGRTPSSAGCCRRCGPRPRSTSAASCGSTAGAAASWSACRVARPGRTGRRCAATGCGSRAGRPCRPRSAARARAEKRAFSLSASPPPRSRCQLGRP</sequence>